<evidence type="ECO:0000313" key="1">
    <source>
        <dbReference type="EMBL" id="EKE75515.1"/>
    </source>
</evidence>
<accession>K2KDX8</accession>
<sequence length="125" mass="13845">MPAEQTHNPDRAELIRWTISVMLPMSWPDRWKVLAGIAQSCLPAAMAATEGHLDAARELVGGEIAELIEQMPDAAGPVKCRWHALALGLSGNRRHQDAGRRWFEAHPHEAAILDAELERLNSTTH</sequence>
<keyword evidence="2" id="KW-1185">Reference proteome</keyword>
<dbReference type="EMBL" id="AMRL01000011">
    <property type="protein sequence ID" value="EKE75515.1"/>
    <property type="molecule type" value="Genomic_DNA"/>
</dbReference>
<evidence type="ECO:0000313" key="2">
    <source>
        <dbReference type="Proteomes" id="UP000006746"/>
    </source>
</evidence>
<dbReference type="AlphaFoldDB" id="K2KDX8"/>
<organism evidence="1 2">
    <name type="scientific">Oceanibaculum indicum P24</name>
    <dbReference type="NCBI Taxonomy" id="1207063"/>
    <lineage>
        <taxon>Bacteria</taxon>
        <taxon>Pseudomonadati</taxon>
        <taxon>Pseudomonadota</taxon>
        <taxon>Alphaproteobacteria</taxon>
        <taxon>Rhodospirillales</taxon>
        <taxon>Oceanibaculaceae</taxon>
        <taxon>Oceanibaculum</taxon>
    </lineage>
</organism>
<comment type="caution">
    <text evidence="1">The sequence shown here is derived from an EMBL/GenBank/DDBJ whole genome shotgun (WGS) entry which is preliminary data.</text>
</comment>
<name>K2KDX8_9PROT</name>
<dbReference type="RefSeq" id="WP_008944577.1">
    <property type="nucleotide sequence ID" value="NZ_AMRL01000011.1"/>
</dbReference>
<dbReference type="Proteomes" id="UP000006746">
    <property type="component" value="Unassembled WGS sequence"/>
</dbReference>
<dbReference type="STRING" id="1207063.P24_09851"/>
<gene>
    <name evidence="1" type="ORF">P24_09851</name>
</gene>
<reference evidence="1 2" key="1">
    <citation type="journal article" date="2012" name="J. Bacteriol.">
        <title>Genome Sequence of Oceanibaculum indicum Type Strain P24.</title>
        <authorList>
            <person name="Lai Q."/>
            <person name="Shao Z."/>
        </authorList>
    </citation>
    <scope>NUCLEOTIDE SEQUENCE [LARGE SCALE GENOMIC DNA]</scope>
    <source>
        <strain evidence="1 2">P24</strain>
    </source>
</reference>
<protein>
    <submittedName>
        <fullName evidence="1">Uncharacterized protein</fullName>
    </submittedName>
</protein>
<proteinExistence type="predicted"/>